<evidence type="ECO:0000256" key="3">
    <source>
        <dbReference type="ARBA" id="ARBA00021717"/>
    </source>
</evidence>
<feature type="transmembrane region" description="Helical" evidence="10">
    <location>
        <begin position="213"/>
        <end position="236"/>
    </location>
</feature>
<dbReference type="InterPro" id="IPR006303">
    <property type="entry name" value="FliR"/>
</dbReference>
<evidence type="ECO:0000256" key="1">
    <source>
        <dbReference type="ARBA" id="ARBA00002578"/>
    </source>
</evidence>
<feature type="transmembrane region" description="Helical" evidence="10">
    <location>
        <begin position="34"/>
        <end position="56"/>
    </location>
</feature>
<evidence type="ECO:0000256" key="6">
    <source>
        <dbReference type="ARBA" id="ARBA00022989"/>
    </source>
</evidence>
<dbReference type="InterPro" id="IPR002010">
    <property type="entry name" value="T3SS_IM_R"/>
</dbReference>
<keyword evidence="11" id="KW-0282">Flagellum</keyword>
<keyword evidence="5 10" id="KW-0812">Transmembrane</keyword>
<keyword evidence="11" id="KW-0966">Cell projection</keyword>
<evidence type="ECO:0000256" key="9">
    <source>
        <dbReference type="NCBIfam" id="TIGR01400"/>
    </source>
</evidence>
<dbReference type="Pfam" id="PF01311">
    <property type="entry name" value="Bac_export_1"/>
    <property type="match status" value="1"/>
</dbReference>
<feature type="transmembrane region" description="Helical" evidence="10">
    <location>
        <begin position="172"/>
        <end position="201"/>
    </location>
</feature>
<keyword evidence="11" id="KW-0969">Cilium</keyword>
<keyword evidence="8 10" id="KW-0975">Bacterial flagellum</keyword>
<dbReference type="GO" id="GO:0005886">
    <property type="term" value="C:plasma membrane"/>
    <property type="evidence" value="ECO:0007669"/>
    <property type="project" value="UniProtKB-SubCell"/>
</dbReference>
<evidence type="ECO:0000313" key="11">
    <source>
        <dbReference type="EMBL" id="SFK47984.1"/>
    </source>
</evidence>
<evidence type="ECO:0000313" key="12">
    <source>
        <dbReference type="Proteomes" id="UP000198635"/>
    </source>
</evidence>
<dbReference type="GO" id="GO:0009425">
    <property type="term" value="C:bacterial-type flagellum basal body"/>
    <property type="evidence" value="ECO:0007669"/>
    <property type="project" value="UniProtKB-SubCell"/>
</dbReference>
<dbReference type="NCBIfam" id="TIGR01400">
    <property type="entry name" value="fliR"/>
    <property type="match status" value="1"/>
</dbReference>
<dbReference type="STRING" id="52560.SAMN04488082_12727"/>
<evidence type="ECO:0000256" key="5">
    <source>
        <dbReference type="ARBA" id="ARBA00022692"/>
    </source>
</evidence>
<dbReference type="PANTHER" id="PTHR30065:SF1">
    <property type="entry name" value="SURFACE PRESENTATION OF ANTIGENS PROTEIN SPAR"/>
    <property type="match status" value="1"/>
</dbReference>
<protein>
    <recommendedName>
        <fullName evidence="3 9">Flagellar biosynthetic protein FliR</fullName>
    </recommendedName>
</protein>
<sequence length="259" mass="27870">MDLFSLDPAVILTFIFALMRISLILFLMPFFGGAVLPATVKAALCLTLTLALWPRLPMVGVQMPSHPFALAVMLGAELLLGLILGMVIRFIFAAIQTGGQLIGFQMGFAMVNVVDPDSGASEAVTAHFMYMVSLLTFLSINGHLYLLSGLMKSFDLLPPGSILISARLTDQIFALSGQIFVLAIQIGAPVIAAILLVDLALALISRASPQMNVLIIGFPIKIAVGFLFMGIIFEIISLHMEGFVSRMPLLFSQIIGAMR</sequence>
<dbReference type="OrthoDB" id="9797790at2"/>
<dbReference type="GO" id="GO:0044780">
    <property type="term" value="P:bacterial-type flagellum assembly"/>
    <property type="evidence" value="ECO:0007669"/>
    <property type="project" value="UniProtKB-UniRule"/>
</dbReference>
<dbReference type="Proteomes" id="UP000198635">
    <property type="component" value="Unassembled WGS sequence"/>
</dbReference>
<keyword evidence="4 10" id="KW-1003">Cell membrane</keyword>
<feature type="transmembrane region" description="Helical" evidence="10">
    <location>
        <begin position="128"/>
        <end position="151"/>
    </location>
</feature>
<name>A0A1I3ZUY9_9BACT</name>
<comment type="similarity">
    <text evidence="2 10">Belongs to the FliR/MopE/SpaR family.</text>
</comment>
<reference evidence="12" key="1">
    <citation type="submission" date="2016-10" db="EMBL/GenBank/DDBJ databases">
        <authorList>
            <person name="Varghese N."/>
            <person name="Submissions S."/>
        </authorList>
    </citation>
    <scope>NUCLEOTIDE SEQUENCE [LARGE SCALE GENOMIC DNA]</scope>
    <source>
        <strain evidence="12">DSM 5918</strain>
    </source>
</reference>
<feature type="transmembrane region" description="Helical" evidence="10">
    <location>
        <begin position="9"/>
        <end position="28"/>
    </location>
</feature>
<feature type="transmembrane region" description="Helical" evidence="10">
    <location>
        <begin position="68"/>
        <end position="92"/>
    </location>
</feature>
<proteinExistence type="inferred from homology"/>
<keyword evidence="6 10" id="KW-1133">Transmembrane helix</keyword>
<dbReference type="PANTHER" id="PTHR30065">
    <property type="entry name" value="FLAGELLAR BIOSYNTHETIC PROTEIN FLIR"/>
    <property type="match status" value="1"/>
</dbReference>
<dbReference type="RefSeq" id="WP_092379289.1">
    <property type="nucleotide sequence ID" value="NZ_FORX01000027.1"/>
</dbReference>
<comment type="function">
    <text evidence="1 10">Role in flagellar biosynthesis.</text>
</comment>
<evidence type="ECO:0000256" key="2">
    <source>
        <dbReference type="ARBA" id="ARBA00009772"/>
    </source>
</evidence>
<organism evidence="11 12">
    <name type="scientific">Desulfomicrobium apsheronum</name>
    <dbReference type="NCBI Taxonomy" id="52560"/>
    <lineage>
        <taxon>Bacteria</taxon>
        <taxon>Pseudomonadati</taxon>
        <taxon>Thermodesulfobacteriota</taxon>
        <taxon>Desulfovibrionia</taxon>
        <taxon>Desulfovibrionales</taxon>
        <taxon>Desulfomicrobiaceae</taxon>
        <taxon>Desulfomicrobium</taxon>
    </lineage>
</organism>
<dbReference type="PRINTS" id="PR00953">
    <property type="entry name" value="TYPE3IMRPROT"/>
</dbReference>
<keyword evidence="7 10" id="KW-0472">Membrane</keyword>
<evidence type="ECO:0000256" key="4">
    <source>
        <dbReference type="ARBA" id="ARBA00022475"/>
    </source>
</evidence>
<evidence type="ECO:0000256" key="7">
    <source>
        <dbReference type="ARBA" id="ARBA00023136"/>
    </source>
</evidence>
<keyword evidence="12" id="KW-1185">Reference proteome</keyword>
<evidence type="ECO:0000256" key="8">
    <source>
        <dbReference type="ARBA" id="ARBA00023143"/>
    </source>
</evidence>
<comment type="subcellular location">
    <subcellularLocation>
        <location evidence="10">Cell membrane</location>
        <topology evidence="10">Multi-pass membrane protein</topology>
    </subcellularLocation>
    <subcellularLocation>
        <location evidence="10">Bacterial flagellum basal body</location>
    </subcellularLocation>
</comment>
<dbReference type="AlphaFoldDB" id="A0A1I3ZUY9"/>
<gene>
    <name evidence="11" type="ORF">SAMN04488082_12727</name>
</gene>
<accession>A0A1I3ZUY9</accession>
<dbReference type="GO" id="GO:0006605">
    <property type="term" value="P:protein targeting"/>
    <property type="evidence" value="ECO:0007669"/>
    <property type="project" value="UniProtKB-UniRule"/>
</dbReference>
<evidence type="ECO:0000256" key="10">
    <source>
        <dbReference type="RuleBase" id="RU362071"/>
    </source>
</evidence>
<dbReference type="EMBL" id="FORX01000027">
    <property type="protein sequence ID" value="SFK47984.1"/>
    <property type="molecule type" value="Genomic_DNA"/>
</dbReference>